<dbReference type="InterPro" id="IPR003656">
    <property type="entry name" value="Znf_BED"/>
</dbReference>
<reference evidence="11" key="2">
    <citation type="submission" date="2021-12" db="EMBL/GenBank/DDBJ databases">
        <title>Resequencing data analysis of finger millet.</title>
        <authorList>
            <person name="Hatakeyama M."/>
            <person name="Aluri S."/>
            <person name="Balachadran M.T."/>
            <person name="Sivarajan S.R."/>
            <person name="Poveda L."/>
            <person name="Shimizu-Inatsugi R."/>
            <person name="Schlapbach R."/>
            <person name="Sreeman S.M."/>
            <person name="Shimizu K.K."/>
        </authorList>
    </citation>
    <scope>NUCLEOTIDE SEQUENCE</scope>
</reference>
<evidence type="ECO:0000256" key="8">
    <source>
        <dbReference type="PROSITE-ProRule" id="PRU00027"/>
    </source>
</evidence>
<feature type="compositionally biased region" description="Low complexity" evidence="9">
    <location>
        <begin position="1"/>
        <end position="18"/>
    </location>
</feature>
<organism evidence="11 12">
    <name type="scientific">Eleusine coracana subsp. coracana</name>
    <dbReference type="NCBI Taxonomy" id="191504"/>
    <lineage>
        <taxon>Eukaryota</taxon>
        <taxon>Viridiplantae</taxon>
        <taxon>Streptophyta</taxon>
        <taxon>Embryophyta</taxon>
        <taxon>Tracheophyta</taxon>
        <taxon>Spermatophyta</taxon>
        <taxon>Magnoliopsida</taxon>
        <taxon>Liliopsida</taxon>
        <taxon>Poales</taxon>
        <taxon>Poaceae</taxon>
        <taxon>PACMAD clade</taxon>
        <taxon>Chloridoideae</taxon>
        <taxon>Cynodonteae</taxon>
        <taxon>Eleusininae</taxon>
        <taxon>Eleusine</taxon>
    </lineage>
</organism>
<evidence type="ECO:0000256" key="9">
    <source>
        <dbReference type="SAM" id="MobiDB-lite"/>
    </source>
</evidence>
<comment type="subcellular location">
    <subcellularLocation>
        <location evidence="1">Nucleus</location>
    </subcellularLocation>
</comment>
<accession>A0AAV5ER57</accession>
<feature type="region of interest" description="Disordered" evidence="9">
    <location>
        <begin position="1"/>
        <end position="25"/>
    </location>
</feature>
<keyword evidence="4" id="KW-0862">Zinc</keyword>
<dbReference type="GO" id="GO:0008270">
    <property type="term" value="F:zinc ion binding"/>
    <property type="evidence" value="ECO:0007669"/>
    <property type="project" value="UniProtKB-KW"/>
</dbReference>
<dbReference type="PANTHER" id="PTHR46481:SF10">
    <property type="entry name" value="ZINC FINGER BED DOMAIN-CONTAINING PROTEIN 39"/>
    <property type="match status" value="1"/>
</dbReference>
<evidence type="ECO:0000259" key="10">
    <source>
        <dbReference type="PROSITE" id="PS50808"/>
    </source>
</evidence>
<keyword evidence="7" id="KW-0539">Nucleus</keyword>
<evidence type="ECO:0000256" key="7">
    <source>
        <dbReference type="ARBA" id="ARBA00023242"/>
    </source>
</evidence>
<keyword evidence="5" id="KW-0805">Transcription regulation</keyword>
<dbReference type="InterPro" id="IPR036236">
    <property type="entry name" value="Znf_C2H2_sf"/>
</dbReference>
<evidence type="ECO:0000256" key="3">
    <source>
        <dbReference type="ARBA" id="ARBA00022771"/>
    </source>
</evidence>
<dbReference type="SUPFAM" id="SSF53098">
    <property type="entry name" value="Ribonuclease H-like"/>
    <property type="match status" value="1"/>
</dbReference>
<gene>
    <name evidence="11" type="primary">gb12460</name>
    <name evidence="11" type="ORF">PR202_gb12460</name>
</gene>
<keyword evidence="12" id="KW-1185">Reference proteome</keyword>
<dbReference type="SMART" id="SM00614">
    <property type="entry name" value="ZnF_BED"/>
    <property type="match status" value="1"/>
</dbReference>
<dbReference type="PANTHER" id="PTHR46481">
    <property type="entry name" value="ZINC FINGER BED DOMAIN-CONTAINING PROTEIN 4"/>
    <property type="match status" value="1"/>
</dbReference>
<keyword evidence="2" id="KW-0479">Metal-binding</keyword>
<feature type="domain" description="BED-type" evidence="10">
    <location>
        <begin position="25"/>
        <end position="84"/>
    </location>
</feature>
<keyword evidence="3 8" id="KW-0863">Zinc-finger</keyword>
<dbReference type="GO" id="GO:0009791">
    <property type="term" value="P:post-embryonic development"/>
    <property type="evidence" value="ECO:0007669"/>
    <property type="project" value="UniProtKB-ARBA"/>
</dbReference>
<dbReference type="AlphaFoldDB" id="A0AAV5ER57"/>
<evidence type="ECO:0000256" key="5">
    <source>
        <dbReference type="ARBA" id="ARBA00023015"/>
    </source>
</evidence>
<dbReference type="GO" id="GO:0005634">
    <property type="term" value="C:nucleus"/>
    <property type="evidence" value="ECO:0007669"/>
    <property type="project" value="UniProtKB-SubCell"/>
</dbReference>
<dbReference type="Proteomes" id="UP001054889">
    <property type="component" value="Unassembled WGS sequence"/>
</dbReference>
<evidence type="ECO:0000256" key="1">
    <source>
        <dbReference type="ARBA" id="ARBA00004123"/>
    </source>
</evidence>
<keyword evidence="6" id="KW-0804">Transcription</keyword>
<evidence type="ECO:0000256" key="6">
    <source>
        <dbReference type="ARBA" id="ARBA00023163"/>
    </source>
</evidence>
<protein>
    <recommendedName>
        <fullName evidence="10">BED-type domain-containing protein</fullName>
    </recommendedName>
</protein>
<name>A0AAV5ER57_ELECO</name>
<dbReference type="InterPro" id="IPR052035">
    <property type="entry name" value="ZnF_BED_domain_contain"/>
</dbReference>
<comment type="caution">
    <text evidence="11">The sequence shown here is derived from an EMBL/GenBank/DDBJ whole genome shotgun (WGS) entry which is preliminary data.</text>
</comment>
<sequence length="381" mass="42657">MTDSSAPTSATPGSTGSTGRKRGRKCTSDVWDDFDPIYNEVNGIKVKVTAKCHRCKSILSATGSGGTGHLRRHRKSCIAKSKRTARVQGVLQFNPDGSVRSWEYSAEVAHLELCRLIFSLDLPICFGESDAFERYIKTAHNPRFASVSRQTTTRDFVKFYNDRRGSLMQTLQSTVSSVALTSDIWSGKAKEDYHSVVAHYVNSDWILEKKVLAMRLIDVSHSGVNIAERIEQVITEYGLSDRIFSITLDNASSNANAMDELTPKFSGYVGPLLLHQRCACHIINLIVKCGLKRLKPVIENFRTAISFLNSSNQRIAAYKSYCLAMGATPRKFCLDMDVRWNSTYLMLKHLLPHRSTFSVHQWTIPVPSWASIACSRELVCC</sequence>
<proteinExistence type="predicted"/>
<dbReference type="SUPFAM" id="SSF57667">
    <property type="entry name" value="beta-beta-alpha zinc fingers"/>
    <property type="match status" value="1"/>
</dbReference>
<evidence type="ECO:0000313" key="12">
    <source>
        <dbReference type="Proteomes" id="UP001054889"/>
    </source>
</evidence>
<evidence type="ECO:0000313" key="11">
    <source>
        <dbReference type="EMBL" id="GJN24705.1"/>
    </source>
</evidence>
<reference evidence="11" key="1">
    <citation type="journal article" date="2018" name="DNA Res.">
        <title>Multiple hybrid de novo genome assembly of finger millet, an orphan allotetraploid crop.</title>
        <authorList>
            <person name="Hatakeyama M."/>
            <person name="Aluri S."/>
            <person name="Balachadran M.T."/>
            <person name="Sivarajan S.R."/>
            <person name="Patrignani A."/>
            <person name="Gruter S."/>
            <person name="Poveda L."/>
            <person name="Shimizu-Inatsugi R."/>
            <person name="Baeten J."/>
            <person name="Francoijs K.J."/>
            <person name="Nataraja K.N."/>
            <person name="Reddy Y.A.N."/>
            <person name="Phadnis S."/>
            <person name="Ravikumar R.L."/>
            <person name="Schlapbach R."/>
            <person name="Sreeman S.M."/>
            <person name="Shimizu K.K."/>
        </authorList>
    </citation>
    <scope>NUCLEOTIDE SEQUENCE</scope>
</reference>
<dbReference type="InterPro" id="IPR012337">
    <property type="entry name" value="RNaseH-like_sf"/>
</dbReference>
<evidence type="ECO:0000256" key="4">
    <source>
        <dbReference type="ARBA" id="ARBA00022833"/>
    </source>
</evidence>
<evidence type="ECO:0000256" key="2">
    <source>
        <dbReference type="ARBA" id="ARBA00022723"/>
    </source>
</evidence>
<dbReference type="GO" id="GO:0003677">
    <property type="term" value="F:DNA binding"/>
    <property type="evidence" value="ECO:0007669"/>
    <property type="project" value="InterPro"/>
</dbReference>
<dbReference type="PROSITE" id="PS50808">
    <property type="entry name" value="ZF_BED"/>
    <property type="match status" value="1"/>
</dbReference>
<dbReference type="EMBL" id="BQKI01000077">
    <property type="protein sequence ID" value="GJN24705.1"/>
    <property type="molecule type" value="Genomic_DNA"/>
</dbReference>